<dbReference type="GeneID" id="85317728"/>
<sequence length="256" mass="28031">MDLFWTIESVSRRRADSSARRPKSNYGAFAMVHLRKTTIWVDKAVSQAGAGSSSSSSSSTHQQRGPCEPRARHSGSALALSRADPKHGQPPHVQQSRRCCGFSQRIRAHNQKRLQAVGWQLLVNSKFQTVDRVGACLISSGHSNLTPWGIQSGHCRQPDASPLWLVELTVRGAGSVGSLPVARRLPLPSSIIHRTGFDCPAPRDLIDVNYGTGGGWVLLPTSRLQLLSCVQQQPIWIKAVFAPPLPTRCPVRVRRA</sequence>
<evidence type="ECO:0000313" key="2">
    <source>
        <dbReference type="EMBL" id="KAK0712409.1"/>
    </source>
</evidence>
<protein>
    <submittedName>
        <fullName evidence="2">Uncharacterized protein</fullName>
    </submittedName>
</protein>
<dbReference type="RefSeq" id="XP_060293732.1">
    <property type="nucleotide sequence ID" value="XM_060434458.1"/>
</dbReference>
<evidence type="ECO:0000313" key="3">
    <source>
        <dbReference type="Proteomes" id="UP001172101"/>
    </source>
</evidence>
<feature type="region of interest" description="Disordered" evidence="1">
    <location>
        <begin position="50"/>
        <end position="97"/>
    </location>
</feature>
<gene>
    <name evidence="2" type="ORF">B0T26DRAFT_337083</name>
</gene>
<dbReference type="Proteomes" id="UP001172101">
    <property type="component" value="Unassembled WGS sequence"/>
</dbReference>
<proteinExistence type="predicted"/>
<accession>A0AA40AAR1</accession>
<comment type="caution">
    <text evidence="2">The sequence shown here is derived from an EMBL/GenBank/DDBJ whole genome shotgun (WGS) entry which is preliminary data.</text>
</comment>
<keyword evidence="3" id="KW-1185">Reference proteome</keyword>
<dbReference type="AlphaFoldDB" id="A0AA40AAR1"/>
<name>A0AA40AAR1_9PEZI</name>
<evidence type="ECO:0000256" key="1">
    <source>
        <dbReference type="SAM" id="MobiDB-lite"/>
    </source>
</evidence>
<organism evidence="2 3">
    <name type="scientific">Lasiosphaeria miniovina</name>
    <dbReference type="NCBI Taxonomy" id="1954250"/>
    <lineage>
        <taxon>Eukaryota</taxon>
        <taxon>Fungi</taxon>
        <taxon>Dikarya</taxon>
        <taxon>Ascomycota</taxon>
        <taxon>Pezizomycotina</taxon>
        <taxon>Sordariomycetes</taxon>
        <taxon>Sordariomycetidae</taxon>
        <taxon>Sordariales</taxon>
        <taxon>Lasiosphaeriaceae</taxon>
        <taxon>Lasiosphaeria</taxon>
    </lineage>
</organism>
<dbReference type="EMBL" id="JAUIRO010000005">
    <property type="protein sequence ID" value="KAK0712409.1"/>
    <property type="molecule type" value="Genomic_DNA"/>
</dbReference>
<reference evidence="2" key="1">
    <citation type="submission" date="2023-06" db="EMBL/GenBank/DDBJ databases">
        <title>Genome-scale phylogeny and comparative genomics of the fungal order Sordariales.</title>
        <authorList>
            <consortium name="Lawrence Berkeley National Laboratory"/>
            <person name="Hensen N."/>
            <person name="Bonometti L."/>
            <person name="Westerberg I."/>
            <person name="Brannstrom I.O."/>
            <person name="Guillou S."/>
            <person name="Cros-Aarteil S."/>
            <person name="Calhoun S."/>
            <person name="Haridas S."/>
            <person name="Kuo A."/>
            <person name="Mondo S."/>
            <person name="Pangilinan J."/>
            <person name="Riley R."/>
            <person name="LaButti K."/>
            <person name="Andreopoulos B."/>
            <person name="Lipzen A."/>
            <person name="Chen C."/>
            <person name="Yanf M."/>
            <person name="Daum C."/>
            <person name="Ng V."/>
            <person name="Clum A."/>
            <person name="Steindorff A."/>
            <person name="Ohm R."/>
            <person name="Martin F."/>
            <person name="Silar P."/>
            <person name="Natvig D."/>
            <person name="Lalanne C."/>
            <person name="Gautier V."/>
            <person name="Ament-velasquez S.L."/>
            <person name="Kruys A."/>
            <person name="Hutchinson M.I."/>
            <person name="Powell A.J."/>
            <person name="Barry K."/>
            <person name="Miller A.N."/>
            <person name="Grigoriev I.V."/>
            <person name="Debuchy R."/>
            <person name="Gladieux P."/>
            <person name="Thoren M.H."/>
            <person name="Johannesson H."/>
        </authorList>
    </citation>
    <scope>NUCLEOTIDE SEQUENCE</scope>
    <source>
        <strain evidence="2">SMH2392-1A</strain>
    </source>
</reference>